<feature type="region of interest" description="Disordered" evidence="1">
    <location>
        <begin position="703"/>
        <end position="732"/>
    </location>
</feature>
<dbReference type="PANTHER" id="PTHR30572:SF4">
    <property type="entry name" value="ABC TRANSPORTER PERMEASE YTRF"/>
    <property type="match status" value="1"/>
</dbReference>
<dbReference type="RefSeq" id="WP_048546703.1">
    <property type="nucleotide sequence ID" value="NZ_HF571038.1"/>
</dbReference>
<comment type="caution">
    <text evidence="3">The sequence shown here is derived from an EMBL/GenBank/DDBJ whole genome shotgun (WGS) entry which is preliminary data.</text>
</comment>
<accession>A0A077ME50</accession>
<feature type="transmembrane region" description="Helical" evidence="2">
    <location>
        <begin position="388"/>
        <end position="413"/>
    </location>
</feature>
<keyword evidence="2" id="KW-0472">Membrane</keyword>
<dbReference type="Proteomes" id="UP000035720">
    <property type="component" value="Unassembled WGS sequence"/>
</dbReference>
<evidence type="ECO:0000256" key="1">
    <source>
        <dbReference type="SAM" id="MobiDB-lite"/>
    </source>
</evidence>
<dbReference type="InterPro" id="IPR050250">
    <property type="entry name" value="Macrolide_Exporter_MacB"/>
</dbReference>
<feature type="region of interest" description="Disordered" evidence="1">
    <location>
        <begin position="1"/>
        <end position="23"/>
    </location>
</feature>
<feature type="transmembrane region" description="Helical" evidence="2">
    <location>
        <begin position="504"/>
        <end position="522"/>
    </location>
</feature>
<feature type="transmembrane region" description="Helical" evidence="2">
    <location>
        <begin position="896"/>
        <end position="925"/>
    </location>
</feature>
<dbReference type="STRING" id="1193518.BN13_640014"/>
<gene>
    <name evidence="3" type="ORF">BN13_640014</name>
</gene>
<evidence type="ECO:0000256" key="2">
    <source>
        <dbReference type="SAM" id="Phobius"/>
    </source>
</evidence>
<keyword evidence="2" id="KW-0812">Transmembrane</keyword>
<feature type="transmembrane region" description="Helical" evidence="2">
    <location>
        <begin position="42"/>
        <end position="61"/>
    </location>
</feature>
<feature type="transmembrane region" description="Helical" evidence="2">
    <location>
        <begin position="542"/>
        <end position="572"/>
    </location>
</feature>
<protein>
    <recommendedName>
        <fullName evidence="5">ABC3 transporter permease protein domain-containing protein</fullName>
    </recommendedName>
</protein>
<feature type="transmembrane region" description="Helical" evidence="2">
    <location>
        <begin position="471"/>
        <end position="492"/>
    </location>
</feature>
<dbReference type="EMBL" id="CAJC01000177">
    <property type="protein sequence ID" value="CCI54230.1"/>
    <property type="molecule type" value="Genomic_DNA"/>
</dbReference>
<keyword evidence="4" id="KW-1185">Reference proteome</keyword>
<reference evidence="3 4" key="1">
    <citation type="journal article" date="2013" name="ISME J.">
        <title>A metabolic model for members of the genus Tetrasphaera involved in enhanced biological phosphorus removal.</title>
        <authorList>
            <person name="Kristiansen R."/>
            <person name="Nguyen H.T.T."/>
            <person name="Saunders A.M."/>
            <person name="Nielsen J.L."/>
            <person name="Wimmer R."/>
            <person name="Le V.Q."/>
            <person name="McIlroy S.J."/>
            <person name="Petrovski S."/>
            <person name="Seviour R.J."/>
            <person name="Calteau A."/>
            <person name="Nielsen K.L."/>
            <person name="Nielsen P.H."/>
        </authorList>
    </citation>
    <scope>NUCLEOTIDE SEQUENCE [LARGE SCALE GENOMIC DNA]</scope>
    <source>
        <strain evidence="3 4">Ben 74</strain>
    </source>
</reference>
<feature type="compositionally biased region" description="Basic residues" evidence="1">
    <location>
        <begin position="1"/>
        <end position="16"/>
    </location>
</feature>
<dbReference type="AlphaFoldDB" id="A0A077ME50"/>
<keyword evidence="2" id="KW-1133">Transmembrane helix</keyword>
<proteinExistence type="predicted"/>
<sequence>MMRPLKRAGAHARGGAHARAASGSRGGALTLGRLLRRHLRRVGLGVLLALVAALTTTLVLATPRLADAAYDKALGDQLRDSARGLRDINLSVTRGSEFGFYGVPIAMLGGEPVSPQERVDAKAREILGPAAALVGGGSFSAQADSSSVSILDDAGRPRTDQPTRQAVARLQSGFPEKVTWDAGEMPGLPRHTATVPYLIDGDQVPRPTKVIPVAIATRTAHEWGIGVGTRMRLDAVGQGPSYAQPQPFVVEIAGTYTPKDAADPFWDAEQRMVRAAGLPSPDGGSIPEIALIVAPEAYGPFGAALYPLPEDYRDFQNGSSEISSGLVHEWRYPIADERVDRGDVDVLADGVSRLDLAGSRWGPDIPKVVTGLRDVLARYQRAVASTSALMLFIVLALVVGAALAMAQLALAIVGQRRRELGLLRTRGAAAGQVARLTLSEIAIWLIPAVLAVAVVAALAPGRTRAESVALVVAPMLMVLIVAVVATLVVLRSAHRTGDRAGGRWARRLAIELTVLAGAYFVTSSLRSRGEQIRFGTADWVGALTPVVLALAATVVLLRTYPLLVTLAARGLARTRSLLGFLGLARSARDGTRVGLPVAILVIAATVTTLLTTIWVSIDRERVAGTYRSVGADVRIDAIRIDATDLPPLAERAGVGAAVPAYLATTQLSATAGSGNQSVALVATDPQAYAAALDRTPVAFDPARLSGSAAGGDGSGSGGTTGSGDTTGSGSSGGTAVIPALVSAPLKAPGPDFQLAVDAVLVRIRVVGVDPALARGTSGKTALPVVLVPLDTLQAVKPSTQPNTVFLQTTDAAAAELAGSSAPTKLSQGVTSRPSLANAIAERALPRLVQAGTLAALVAAGLLSLLAALQLLAATRRERTDAMVRLRTMGLRHGGEWRLGLIEVLPLAAAAIAAGTGSGLVIPRFLTSFVDLSPYTGGPPFPRLGASMPITAALAGALLAIVVLALAVDARRARRTRLAEHLRAGDTR</sequence>
<dbReference type="PANTHER" id="PTHR30572">
    <property type="entry name" value="MEMBRANE COMPONENT OF TRANSPORTER-RELATED"/>
    <property type="match status" value="1"/>
</dbReference>
<organism evidence="3 4">
    <name type="scientific">Nostocoides jenkinsii Ben 74</name>
    <dbReference type="NCBI Taxonomy" id="1193518"/>
    <lineage>
        <taxon>Bacteria</taxon>
        <taxon>Bacillati</taxon>
        <taxon>Actinomycetota</taxon>
        <taxon>Actinomycetes</taxon>
        <taxon>Micrococcales</taxon>
        <taxon>Intrasporangiaceae</taxon>
        <taxon>Nostocoides</taxon>
    </lineage>
</organism>
<dbReference type="GO" id="GO:0005886">
    <property type="term" value="C:plasma membrane"/>
    <property type="evidence" value="ECO:0007669"/>
    <property type="project" value="TreeGrafter"/>
</dbReference>
<feature type="transmembrane region" description="Helical" evidence="2">
    <location>
        <begin position="853"/>
        <end position="875"/>
    </location>
</feature>
<feature type="compositionally biased region" description="Gly residues" evidence="1">
    <location>
        <begin position="708"/>
        <end position="732"/>
    </location>
</feature>
<feature type="transmembrane region" description="Helical" evidence="2">
    <location>
        <begin position="945"/>
        <end position="967"/>
    </location>
</feature>
<name>A0A077ME50_9MICO</name>
<dbReference type="OrthoDB" id="4871941at2"/>
<evidence type="ECO:0000313" key="3">
    <source>
        <dbReference type="EMBL" id="CCI54230.1"/>
    </source>
</evidence>
<dbReference type="GO" id="GO:0022857">
    <property type="term" value="F:transmembrane transporter activity"/>
    <property type="evidence" value="ECO:0007669"/>
    <property type="project" value="TreeGrafter"/>
</dbReference>
<feature type="transmembrane region" description="Helical" evidence="2">
    <location>
        <begin position="593"/>
        <end position="617"/>
    </location>
</feature>
<evidence type="ECO:0008006" key="5">
    <source>
        <dbReference type="Google" id="ProtNLM"/>
    </source>
</evidence>
<feature type="transmembrane region" description="Helical" evidence="2">
    <location>
        <begin position="433"/>
        <end position="459"/>
    </location>
</feature>
<evidence type="ECO:0000313" key="4">
    <source>
        <dbReference type="Proteomes" id="UP000035720"/>
    </source>
</evidence>